<accession>A0A4C1VDM6</accession>
<evidence type="ECO:0000256" key="2">
    <source>
        <dbReference type="ARBA" id="ARBA00006432"/>
    </source>
</evidence>
<dbReference type="Gene3D" id="3.40.50.12780">
    <property type="entry name" value="N-terminal domain of ligase-like"/>
    <property type="match status" value="1"/>
</dbReference>
<dbReference type="FunFam" id="3.30.300.30:FF:000007">
    <property type="entry name" value="4-coumarate--CoA ligase 2"/>
    <property type="match status" value="1"/>
</dbReference>
<evidence type="ECO:0000256" key="1">
    <source>
        <dbReference type="ARBA" id="ARBA00004275"/>
    </source>
</evidence>
<keyword evidence="4" id="KW-0576">Peroxisome</keyword>
<dbReference type="Proteomes" id="UP000299102">
    <property type="component" value="Unassembled WGS sequence"/>
</dbReference>
<protein>
    <submittedName>
        <fullName evidence="6">Luciferin 4-monooxygenase</fullName>
    </submittedName>
</protein>
<gene>
    <name evidence="6" type="ORF">EVAR_82659_1</name>
</gene>
<sequence length="283" mass="32091">MCFRTVITYASSVYAHSAPTVLDSLQVIQNKFCRAATDAHRCVRNSILHRDLELPIISQYMKDASKRFFDIAGSHLNALLRAAVDYGPPPSTHYIRRQRKLQDPFTGEEIVKPKVNGELQLRGPGVFKGYFNNAKATNETFTDDGWFRTGDLFFRDEDLNFYFVERFKLLLKYRNHQPSSLFVNSQIAPLELENVIRSHPGVLDVAVAGVPDAECGDLPVACVVRRPGHRLTAQQVKDLVRENLADTKQLRGGVIFLDQLPFTASMKLNRKKINELILSSIRE</sequence>
<dbReference type="InterPro" id="IPR025110">
    <property type="entry name" value="AMP-bd_C"/>
</dbReference>
<dbReference type="AlphaFoldDB" id="A0A4C1VDM6"/>
<comment type="caution">
    <text evidence="6">The sequence shown here is derived from an EMBL/GenBank/DDBJ whole genome shotgun (WGS) entry which is preliminary data.</text>
</comment>
<comment type="similarity">
    <text evidence="2">Belongs to the ATP-dependent AMP-binding enzyme family.</text>
</comment>
<organism evidence="6 7">
    <name type="scientific">Eumeta variegata</name>
    <name type="common">Bagworm moth</name>
    <name type="synonym">Eumeta japonica</name>
    <dbReference type="NCBI Taxonomy" id="151549"/>
    <lineage>
        <taxon>Eukaryota</taxon>
        <taxon>Metazoa</taxon>
        <taxon>Ecdysozoa</taxon>
        <taxon>Arthropoda</taxon>
        <taxon>Hexapoda</taxon>
        <taxon>Insecta</taxon>
        <taxon>Pterygota</taxon>
        <taxon>Neoptera</taxon>
        <taxon>Endopterygota</taxon>
        <taxon>Lepidoptera</taxon>
        <taxon>Glossata</taxon>
        <taxon>Ditrysia</taxon>
        <taxon>Tineoidea</taxon>
        <taxon>Psychidae</taxon>
        <taxon>Oiketicinae</taxon>
        <taxon>Eumeta</taxon>
    </lineage>
</organism>
<feature type="domain" description="AMP-binding enzyme C-terminal" evidence="5">
    <location>
        <begin position="191"/>
        <end position="267"/>
    </location>
</feature>
<dbReference type="GO" id="GO:0004497">
    <property type="term" value="F:monooxygenase activity"/>
    <property type="evidence" value="ECO:0007669"/>
    <property type="project" value="UniProtKB-KW"/>
</dbReference>
<keyword evidence="7" id="KW-1185">Reference proteome</keyword>
<reference evidence="6 7" key="1">
    <citation type="journal article" date="2019" name="Commun. Biol.">
        <title>The bagworm genome reveals a unique fibroin gene that provides high tensile strength.</title>
        <authorList>
            <person name="Kono N."/>
            <person name="Nakamura H."/>
            <person name="Ohtoshi R."/>
            <person name="Tomita M."/>
            <person name="Numata K."/>
            <person name="Arakawa K."/>
        </authorList>
    </citation>
    <scope>NUCLEOTIDE SEQUENCE [LARGE SCALE GENOMIC DNA]</scope>
</reference>
<comment type="subcellular location">
    <subcellularLocation>
        <location evidence="1">Peroxisome</location>
    </subcellularLocation>
</comment>
<keyword evidence="6" id="KW-0560">Oxidoreductase</keyword>
<dbReference type="STRING" id="151549.A0A4C1VDM6"/>
<evidence type="ECO:0000313" key="6">
    <source>
        <dbReference type="EMBL" id="GBP35725.1"/>
    </source>
</evidence>
<evidence type="ECO:0000256" key="4">
    <source>
        <dbReference type="ARBA" id="ARBA00023140"/>
    </source>
</evidence>
<keyword evidence="6" id="KW-0503">Monooxygenase</keyword>
<dbReference type="EMBL" id="BGZK01000308">
    <property type="protein sequence ID" value="GBP35725.1"/>
    <property type="molecule type" value="Genomic_DNA"/>
</dbReference>
<evidence type="ECO:0000259" key="5">
    <source>
        <dbReference type="Pfam" id="PF13193"/>
    </source>
</evidence>
<evidence type="ECO:0000313" key="7">
    <source>
        <dbReference type="Proteomes" id="UP000299102"/>
    </source>
</evidence>
<dbReference type="SUPFAM" id="SSF56801">
    <property type="entry name" value="Acetyl-CoA synthetase-like"/>
    <property type="match status" value="1"/>
</dbReference>
<dbReference type="PANTHER" id="PTHR24096">
    <property type="entry name" value="LONG-CHAIN-FATTY-ACID--COA LIGASE"/>
    <property type="match status" value="1"/>
</dbReference>
<dbReference type="GO" id="GO:0016405">
    <property type="term" value="F:CoA-ligase activity"/>
    <property type="evidence" value="ECO:0007669"/>
    <property type="project" value="TreeGrafter"/>
</dbReference>
<dbReference type="Pfam" id="PF13193">
    <property type="entry name" value="AMP-binding_C"/>
    <property type="match status" value="1"/>
</dbReference>
<proteinExistence type="inferred from homology"/>
<dbReference type="GO" id="GO:0005777">
    <property type="term" value="C:peroxisome"/>
    <property type="evidence" value="ECO:0007669"/>
    <property type="project" value="UniProtKB-SubCell"/>
</dbReference>
<dbReference type="InterPro" id="IPR045851">
    <property type="entry name" value="AMP-bd_C_sf"/>
</dbReference>
<name>A0A4C1VDM6_EUMVA</name>
<dbReference type="Gene3D" id="3.30.300.30">
    <property type="match status" value="1"/>
</dbReference>
<keyword evidence="3" id="KW-0436">Ligase</keyword>
<evidence type="ECO:0000256" key="3">
    <source>
        <dbReference type="ARBA" id="ARBA00022598"/>
    </source>
</evidence>
<dbReference type="OrthoDB" id="10253869at2759"/>
<dbReference type="PANTHER" id="PTHR24096:SF149">
    <property type="entry name" value="AMP-BINDING DOMAIN-CONTAINING PROTEIN-RELATED"/>
    <property type="match status" value="1"/>
</dbReference>
<dbReference type="InterPro" id="IPR042099">
    <property type="entry name" value="ANL_N_sf"/>
</dbReference>